<dbReference type="SUPFAM" id="SSF52172">
    <property type="entry name" value="CheY-like"/>
    <property type="match status" value="1"/>
</dbReference>
<keyword evidence="2" id="KW-1185">Reference proteome</keyword>
<protein>
    <recommendedName>
        <fullName evidence="3">Response regulatory domain-containing protein</fullName>
    </recommendedName>
</protein>
<dbReference type="Proteomes" id="UP000198771">
    <property type="component" value="Unassembled WGS sequence"/>
</dbReference>
<sequence>MDQTAVVLLDDADELRQVEALLAVHRLRMLHCIQVTDLERMLASSGKCLILLNLETDGVDDSLLRRMGRTHPQAPIIGISKRTYHPELEQALRSNLRAVVARPIDEDELNLCLRGVMDV</sequence>
<dbReference type="InterPro" id="IPR011006">
    <property type="entry name" value="CheY-like_superfamily"/>
</dbReference>
<evidence type="ECO:0000313" key="2">
    <source>
        <dbReference type="Proteomes" id="UP000198771"/>
    </source>
</evidence>
<proteinExistence type="predicted"/>
<dbReference type="EMBL" id="FMXO01000016">
    <property type="protein sequence ID" value="SDB53306.1"/>
    <property type="molecule type" value="Genomic_DNA"/>
</dbReference>
<dbReference type="Gene3D" id="3.40.50.2300">
    <property type="match status" value="1"/>
</dbReference>
<dbReference type="STRING" id="617002.SAMN05660653_02637"/>
<reference evidence="1 2" key="1">
    <citation type="submission" date="2016-10" db="EMBL/GenBank/DDBJ databases">
        <authorList>
            <person name="de Groot N.N."/>
        </authorList>
    </citation>
    <scope>NUCLEOTIDE SEQUENCE [LARGE SCALE GENOMIC DNA]</scope>
    <source>
        <strain evidence="1 2">ASO4-2</strain>
    </source>
</reference>
<organism evidence="1 2">
    <name type="scientific">Desulfonatronum thiosulfatophilum</name>
    <dbReference type="NCBI Taxonomy" id="617002"/>
    <lineage>
        <taxon>Bacteria</taxon>
        <taxon>Pseudomonadati</taxon>
        <taxon>Thermodesulfobacteriota</taxon>
        <taxon>Desulfovibrionia</taxon>
        <taxon>Desulfovibrionales</taxon>
        <taxon>Desulfonatronaceae</taxon>
        <taxon>Desulfonatronum</taxon>
    </lineage>
</organism>
<accession>A0A1G6E7B4</accession>
<name>A0A1G6E7B4_9BACT</name>
<evidence type="ECO:0008006" key="3">
    <source>
        <dbReference type="Google" id="ProtNLM"/>
    </source>
</evidence>
<gene>
    <name evidence="1" type="ORF">SAMN05660653_02637</name>
</gene>
<evidence type="ECO:0000313" key="1">
    <source>
        <dbReference type="EMBL" id="SDB53306.1"/>
    </source>
</evidence>
<dbReference type="AlphaFoldDB" id="A0A1G6E7B4"/>
<dbReference type="OrthoDB" id="5471795at2"/>
<dbReference type="RefSeq" id="WP_092122679.1">
    <property type="nucleotide sequence ID" value="NZ_FMXO01000016.1"/>
</dbReference>